<proteinExistence type="predicted"/>
<organism evidence="1 2">
    <name type="scientific">Rhynchosporium agropyri</name>
    <dbReference type="NCBI Taxonomy" id="914238"/>
    <lineage>
        <taxon>Eukaryota</taxon>
        <taxon>Fungi</taxon>
        <taxon>Dikarya</taxon>
        <taxon>Ascomycota</taxon>
        <taxon>Pezizomycotina</taxon>
        <taxon>Leotiomycetes</taxon>
        <taxon>Helotiales</taxon>
        <taxon>Ploettnerulaceae</taxon>
        <taxon>Rhynchosporium</taxon>
    </lineage>
</organism>
<accession>A0A1E1JSU1</accession>
<sequence length="270" mass="30022">MPQPLALTPALPSELLSYILSHQIYPTTLIICESRANFLSSLQRCMPNTVQRQPPLYVERSSSISGDDTAVDTDRDIRAAHDAETARQQALHHPLLVATLHQILTSRFINLVFVPTLSHLRAYLSVFSGEVEEGDRPPQAQKQFEKKGNRTSLLVVYGLVGMHRDTSEWSAQGLANSVAALVDAGWRGGRGVVAVEERECDSDSDVRDGEEGVEGKRTGWDERLPMLNGSVKRIGLESEDGGWSGRTVEVGRVLGRWFRFERGEWDQAIE</sequence>
<protein>
    <submittedName>
        <fullName evidence="1">Uncharacterized protein</fullName>
    </submittedName>
</protein>
<keyword evidence="2" id="KW-1185">Reference proteome</keyword>
<gene>
    <name evidence="1" type="ORF">RAG0_00387</name>
</gene>
<dbReference type="EMBL" id="FJUX01000001">
    <property type="protein sequence ID" value="CZS88752.1"/>
    <property type="molecule type" value="Genomic_DNA"/>
</dbReference>
<dbReference type="AlphaFoldDB" id="A0A1E1JSU1"/>
<evidence type="ECO:0000313" key="1">
    <source>
        <dbReference type="EMBL" id="CZS88752.1"/>
    </source>
</evidence>
<dbReference type="Proteomes" id="UP000178912">
    <property type="component" value="Unassembled WGS sequence"/>
</dbReference>
<reference evidence="2" key="1">
    <citation type="submission" date="2016-03" db="EMBL/GenBank/DDBJ databases">
        <authorList>
            <person name="Guldener U."/>
        </authorList>
    </citation>
    <scope>NUCLEOTIDE SEQUENCE [LARGE SCALE GENOMIC DNA]</scope>
    <source>
        <strain evidence="2">04CH-RAC-A.6.1</strain>
    </source>
</reference>
<evidence type="ECO:0000313" key="2">
    <source>
        <dbReference type="Proteomes" id="UP000178912"/>
    </source>
</evidence>
<dbReference type="OrthoDB" id="5391496at2759"/>
<name>A0A1E1JSU1_9HELO</name>